<proteinExistence type="predicted"/>
<evidence type="ECO:0000313" key="2">
    <source>
        <dbReference type="Proteomes" id="UP000274100"/>
    </source>
</evidence>
<gene>
    <name evidence="1" type="ORF">NCTC10297_01781</name>
</gene>
<accession>A0A3S4R207</accession>
<evidence type="ECO:0000313" key="1">
    <source>
        <dbReference type="EMBL" id="VEG13808.1"/>
    </source>
</evidence>
<dbReference type="OrthoDB" id="6717494at2"/>
<name>A0A3S4R207_9GAMM</name>
<reference evidence="1 2" key="1">
    <citation type="submission" date="2018-12" db="EMBL/GenBank/DDBJ databases">
        <authorList>
            <consortium name="Pathogen Informatics"/>
        </authorList>
    </citation>
    <scope>NUCLEOTIDE SEQUENCE [LARGE SCALE GENOMIC DNA]</scope>
    <source>
        <strain evidence="1 2">NCTC10297</strain>
    </source>
</reference>
<dbReference type="RefSeq" id="WP_126331447.1">
    <property type="nucleotide sequence ID" value="NZ_LR134343.1"/>
</dbReference>
<dbReference type="KEGG" id="mcun:NCTC10297_01781"/>
<dbReference type="EMBL" id="LR134343">
    <property type="protein sequence ID" value="VEG13808.1"/>
    <property type="molecule type" value="Genomic_DNA"/>
</dbReference>
<organism evidence="1 2">
    <name type="scientific">Moraxella cuniculi</name>
    <dbReference type="NCBI Taxonomy" id="34061"/>
    <lineage>
        <taxon>Bacteria</taxon>
        <taxon>Pseudomonadati</taxon>
        <taxon>Pseudomonadota</taxon>
        <taxon>Gammaproteobacteria</taxon>
        <taxon>Moraxellales</taxon>
        <taxon>Moraxellaceae</taxon>
        <taxon>Moraxella</taxon>
    </lineage>
</organism>
<sequence length="317" mass="36444">MFDFFKKKSVCADMELYQKIQTDGLEYTAAKLAFSLIQKDLRDYEMAYLFVLQELDGASYGDEKSRDFVKNSGIDYSEYGGAMINDMPDEVERASLFLIKLSMGLQPLQDLIANLRLLILNEIMIFYKIGKYKSRTLDKDGLLDNIEPLSILNIVEIVQPWSFSSIFDNLNKITEKLPKNYNALMPILYATRFTYAGLYNQGRIGWDLYNSVYKDHFMPVMINIGNRISRTEQVYFQEKSNDLALEFLKECDPLINKSVVTAMVLSAKNKFSLQEAIGEDLIVTSYLSVCYYARFGYSGTENTSSVRDNFIKILKVI</sequence>
<dbReference type="AlphaFoldDB" id="A0A3S4R207"/>
<dbReference type="Proteomes" id="UP000274100">
    <property type="component" value="Chromosome"/>
</dbReference>
<protein>
    <submittedName>
        <fullName evidence="1">Uncharacterized protein</fullName>
    </submittedName>
</protein>